<keyword evidence="14" id="KW-1185">Reference proteome</keyword>
<evidence type="ECO:0000256" key="5">
    <source>
        <dbReference type="ARBA" id="ARBA00022505"/>
    </source>
</evidence>
<dbReference type="Gene3D" id="3.10.120.10">
    <property type="entry name" value="Cytochrome b5-like heme/steroid binding domain"/>
    <property type="match status" value="1"/>
</dbReference>
<keyword evidence="9" id="KW-0408">Iron</keyword>
<dbReference type="PANTHER" id="PTHR19372">
    <property type="entry name" value="SULFITE REDUCTASE"/>
    <property type="match status" value="1"/>
</dbReference>
<dbReference type="AlphaFoldDB" id="A0AAV8XXU5"/>
<feature type="region of interest" description="Disordered" evidence="10">
    <location>
        <begin position="154"/>
        <end position="185"/>
    </location>
</feature>
<feature type="domain" description="Cytochrome b5 heme-binding" evidence="12">
    <location>
        <begin position="66"/>
        <end position="144"/>
    </location>
</feature>
<dbReference type="SMART" id="SM01117">
    <property type="entry name" value="Cyt-b5"/>
    <property type="match status" value="1"/>
</dbReference>
<dbReference type="InterPro" id="IPR001199">
    <property type="entry name" value="Cyt_B5-like_heme/steroid-bd"/>
</dbReference>
<keyword evidence="11" id="KW-0472">Membrane</keyword>
<dbReference type="PROSITE" id="PS00191">
    <property type="entry name" value="CYTOCHROME_B5_1"/>
    <property type="match status" value="1"/>
</dbReference>
<comment type="pathway">
    <text evidence="2">Sulfur metabolism.</text>
</comment>
<evidence type="ECO:0000313" key="14">
    <source>
        <dbReference type="Proteomes" id="UP001162156"/>
    </source>
</evidence>
<dbReference type="GO" id="GO:0030151">
    <property type="term" value="F:molybdenum ion binding"/>
    <property type="evidence" value="ECO:0007669"/>
    <property type="project" value="InterPro"/>
</dbReference>
<dbReference type="PANTHER" id="PTHR19372:SF7">
    <property type="entry name" value="SULFITE OXIDASE, MITOCHONDRIAL"/>
    <property type="match status" value="1"/>
</dbReference>
<evidence type="ECO:0000256" key="4">
    <source>
        <dbReference type="ARBA" id="ARBA00012505"/>
    </source>
</evidence>
<dbReference type="InterPro" id="IPR036374">
    <property type="entry name" value="OxRdtase_Mopterin-bd_sf"/>
</dbReference>
<dbReference type="SUPFAM" id="SSF55856">
    <property type="entry name" value="Cytochrome b5-like heme/steroid binding domain"/>
    <property type="match status" value="1"/>
</dbReference>
<comment type="cofactor">
    <cofactor evidence="1">
        <name>Mo-molybdopterin</name>
        <dbReference type="ChEBI" id="CHEBI:71302"/>
    </cofactor>
</comment>
<evidence type="ECO:0000313" key="13">
    <source>
        <dbReference type="EMBL" id="KAJ8943701.1"/>
    </source>
</evidence>
<dbReference type="GO" id="GO:0006790">
    <property type="term" value="P:sulfur compound metabolic process"/>
    <property type="evidence" value="ECO:0007669"/>
    <property type="project" value="TreeGrafter"/>
</dbReference>
<dbReference type="FunFam" id="3.10.120.10:FF:000007">
    <property type="entry name" value="Sulfite oxidase, mitochondrial"/>
    <property type="match status" value="1"/>
</dbReference>
<reference evidence="13" key="1">
    <citation type="journal article" date="2023" name="Insect Mol. Biol.">
        <title>Genome sequencing provides insights into the evolution of gene families encoding plant cell wall-degrading enzymes in longhorned beetles.</title>
        <authorList>
            <person name="Shin N.R."/>
            <person name="Okamura Y."/>
            <person name="Kirsch R."/>
            <person name="Pauchet Y."/>
        </authorList>
    </citation>
    <scope>NUCLEOTIDE SEQUENCE</scope>
    <source>
        <strain evidence="13">RBIC_L_NR</strain>
    </source>
</reference>
<evidence type="ECO:0000259" key="12">
    <source>
        <dbReference type="PROSITE" id="PS50255"/>
    </source>
</evidence>
<keyword evidence="6" id="KW-0349">Heme</keyword>
<dbReference type="Pfam" id="PF03404">
    <property type="entry name" value="Mo-co_dimer"/>
    <property type="match status" value="1"/>
</dbReference>
<evidence type="ECO:0000256" key="2">
    <source>
        <dbReference type="ARBA" id="ARBA00004678"/>
    </source>
</evidence>
<evidence type="ECO:0000256" key="11">
    <source>
        <dbReference type="SAM" id="Phobius"/>
    </source>
</evidence>
<dbReference type="GO" id="GO:0043546">
    <property type="term" value="F:molybdopterin cofactor binding"/>
    <property type="evidence" value="ECO:0007669"/>
    <property type="project" value="TreeGrafter"/>
</dbReference>
<dbReference type="InterPro" id="IPR005066">
    <property type="entry name" value="MoCF_OxRdtse_dimer"/>
</dbReference>
<accession>A0AAV8XXU5</accession>
<keyword evidence="11" id="KW-1133">Transmembrane helix</keyword>
<dbReference type="Pfam" id="PF00174">
    <property type="entry name" value="Oxidored_molyb"/>
    <property type="match status" value="1"/>
</dbReference>
<dbReference type="PRINTS" id="PR00407">
    <property type="entry name" value="EUMOPTERIN"/>
</dbReference>
<evidence type="ECO:0000256" key="3">
    <source>
        <dbReference type="ARBA" id="ARBA00004971"/>
    </source>
</evidence>
<dbReference type="Proteomes" id="UP001162156">
    <property type="component" value="Unassembled WGS sequence"/>
</dbReference>
<dbReference type="Gene3D" id="3.90.420.10">
    <property type="entry name" value="Oxidoreductase, molybdopterin-binding domain"/>
    <property type="match status" value="1"/>
</dbReference>
<dbReference type="Gene3D" id="2.60.40.650">
    <property type="match status" value="1"/>
</dbReference>
<comment type="pathway">
    <text evidence="3">Energy metabolism; sulfur metabolism.</text>
</comment>
<keyword evidence="8" id="KW-0560">Oxidoreductase</keyword>
<dbReference type="PROSITE" id="PS50255">
    <property type="entry name" value="CYTOCHROME_B5_2"/>
    <property type="match status" value="1"/>
</dbReference>
<evidence type="ECO:0000256" key="10">
    <source>
        <dbReference type="SAM" id="MobiDB-lite"/>
    </source>
</evidence>
<comment type="caution">
    <text evidence="13">The sequence shown here is derived from an EMBL/GenBank/DDBJ whole genome shotgun (WGS) entry which is preliminary data.</text>
</comment>
<dbReference type="GO" id="GO:0005739">
    <property type="term" value="C:mitochondrion"/>
    <property type="evidence" value="ECO:0007669"/>
    <property type="project" value="TreeGrafter"/>
</dbReference>
<dbReference type="GO" id="GO:0020037">
    <property type="term" value="F:heme binding"/>
    <property type="evidence" value="ECO:0007669"/>
    <property type="project" value="InterPro"/>
</dbReference>
<dbReference type="EC" id="1.8.3.1" evidence="4"/>
<feature type="transmembrane region" description="Helical" evidence="11">
    <location>
        <begin position="15"/>
        <end position="37"/>
    </location>
</feature>
<dbReference type="InterPro" id="IPR014756">
    <property type="entry name" value="Ig_E-set"/>
</dbReference>
<organism evidence="13 14">
    <name type="scientific">Rhamnusium bicolor</name>
    <dbReference type="NCBI Taxonomy" id="1586634"/>
    <lineage>
        <taxon>Eukaryota</taxon>
        <taxon>Metazoa</taxon>
        <taxon>Ecdysozoa</taxon>
        <taxon>Arthropoda</taxon>
        <taxon>Hexapoda</taxon>
        <taxon>Insecta</taxon>
        <taxon>Pterygota</taxon>
        <taxon>Neoptera</taxon>
        <taxon>Endopterygota</taxon>
        <taxon>Coleoptera</taxon>
        <taxon>Polyphaga</taxon>
        <taxon>Cucujiformia</taxon>
        <taxon>Chrysomeloidea</taxon>
        <taxon>Cerambycidae</taxon>
        <taxon>Lepturinae</taxon>
        <taxon>Rhagiini</taxon>
        <taxon>Rhamnusium</taxon>
    </lineage>
</organism>
<keyword evidence="7" id="KW-0479">Metal-binding</keyword>
<dbReference type="GO" id="GO:0008482">
    <property type="term" value="F:sulfite oxidase activity"/>
    <property type="evidence" value="ECO:0007669"/>
    <property type="project" value="UniProtKB-EC"/>
</dbReference>
<evidence type="ECO:0000256" key="6">
    <source>
        <dbReference type="ARBA" id="ARBA00022617"/>
    </source>
</evidence>
<keyword evidence="11" id="KW-0812">Transmembrane</keyword>
<evidence type="ECO:0000256" key="8">
    <source>
        <dbReference type="ARBA" id="ARBA00023002"/>
    </source>
</evidence>
<dbReference type="InterPro" id="IPR036400">
    <property type="entry name" value="Cyt_B5-like_heme/steroid_sf"/>
</dbReference>
<dbReference type="InterPro" id="IPR018506">
    <property type="entry name" value="Cyt_B5_heme-BS"/>
</dbReference>
<dbReference type="InterPro" id="IPR008335">
    <property type="entry name" value="Mopterin_OxRdtase_euk"/>
</dbReference>
<dbReference type="InterPro" id="IPR000572">
    <property type="entry name" value="OxRdtase_Mopterin-bd_dom"/>
</dbReference>
<keyword evidence="5" id="KW-0500">Molybdenum</keyword>
<dbReference type="EMBL" id="JANEYF010002656">
    <property type="protein sequence ID" value="KAJ8943701.1"/>
    <property type="molecule type" value="Genomic_DNA"/>
</dbReference>
<name>A0AAV8XXU5_9CUCU</name>
<dbReference type="SUPFAM" id="SSF81296">
    <property type="entry name" value="E set domains"/>
    <property type="match status" value="1"/>
</dbReference>
<evidence type="ECO:0000256" key="7">
    <source>
        <dbReference type="ARBA" id="ARBA00022723"/>
    </source>
</evidence>
<protein>
    <recommendedName>
        <fullName evidence="4">sulfite oxidase</fullName>
        <ecNumber evidence="4">1.8.3.1</ecNumber>
    </recommendedName>
</protein>
<proteinExistence type="predicted"/>
<gene>
    <name evidence="13" type="ORF">NQ314_009674</name>
</gene>
<evidence type="ECO:0000256" key="9">
    <source>
        <dbReference type="ARBA" id="ARBA00023004"/>
    </source>
</evidence>
<feature type="non-terminal residue" evidence="13">
    <location>
        <position position="1"/>
    </location>
</feature>
<dbReference type="Pfam" id="PF00173">
    <property type="entry name" value="Cyt-b5"/>
    <property type="match status" value="1"/>
</dbReference>
<sequence>QISNKSNGNYKRNKLGIFGIKIIIGTTVVGYLGYHLYDRQRNFVSTQIEKVSSTRKNSVGEFKKGLPSYPLSEISKHNSMGSRVWVTYKEGVYDITEYVAAHPGGDQILMAGGSSLEPFWLIYSLHHNEHVYEILEEHRIGVIFVKKKRIKREREQERRRQIREDPVRRERKKEQSRQKYLRQKREGLQYKKSISQLTPREQHKKRKEWKINSKNYRNRIKATLMERRQIEEGTPPPSDDDNFVPQSRRKLEIRKAVGRRASERNKVRHHRVKKGLEKKIAAFQIRTGTYVLVTIPKEKYKKLNKNQYRYAVICQSDLDDDGEVKPLQGVMWGLSAIGNAKWTGVRLRDILKIAGINEDEEIYKHVHFVGLDFDVAGTNYSGSIPIWRALEKRCDVLLVYEMNGVPLSRDHGFPLRLLQPGCAGCRNVKWIGKIIVSEKENDSHWQQNDYKGVSPSADFDNVDFSKSPAIQELPLTSAICQPAENDTVDVIDGHIFIKGYAWSGNGQKIVRVDVTADGGKTWYIADLYLQDTALPPQHWSWTLWSINIPVGKNLENVEIWAKAVDNCYNTQPESFQNIYNFRGVLNNAYHRVKVNLNY</sequence>
<evidence type="ECO:0000256" key="1">
    <source>
        <dbReference type="ARBA" id="ARBA00001924"/>
    </source>
</evidence>
<dbReference type="SUPFAM" id="SSF56524">
    <property type="entry name" value="Oxidoreductase molybdopterin-binding domain"/>
    <property type="match status" value="1"/>
</dbReference>